<reference evidence="3 4" key="1">
    <citation type="submission" date="2019-11" db="EMBL/GenBank/DDBJ databases">
        <title>Streptococcus uberis isolated from clinical mastitis cases on a southeastern Queensland dairy.</title>
        <authorList>
            <person name="Workentine M.L."/>
            <person name="Price R."/>
            <person name="Olchowy T."/>
        </authorList>
    </citation>
    <scope>NUCLEOTIDE SEQUENCE [LARGE SCALE GENOMIC DNA]</scope>
    <source>
        <strain evidence="3 4">OLC4459-A17</strain>
    </source>
</reference>
<dbReference type="InterPro" id="IPR016181">
    <property type="entry name" value="Acyl_CoA_acyltransferase"/>
</dbReference>
<gene>
    <name evidence="3" type="ORF">GKS16_01015</name>
</gene>
<dbReference type="CDD" id="cd04301">
    <property type="entry name" value="NAT_SF"/>
    <property type="match status" value="1"/>
</dbReference>
<keyword evidence="2" id="KW-0012">Acyltransferase</keyword>
<evidence type="ECO:0000313" key="4">
    <source>
        <dbReference type="Proteomes" id="UP000483839"/>
    </source>
</evidence>
<comment type="caution">
    <text evidence="3">The sequence shown here is derived from an EMBL/GenBank/DDBJ whole genome shotgun (WGS) entry which is preliminary data.</text>
</comment>
<dbReference type="PROSITE" id="PS51186">
    <property type="entry name" value="GNAT"/>
    <property type="match status" value="1"/>
</dbReference>
<accession>A0A2X4HK98</accession>
<evidence type="ECO:0000256" key="2">
    <source>
        <dbReference type="ARBA" id="ARBA00023315"/>
    </source>
</evidence>
<evidence type="ECO:0000256" key="1">
    <source>
        <dbReference type="ARBA" id="ARBA00022679"/>
    </source>
</evidence>
<dbReference type="Gene3D" id="3.40.630.30">
    <property type="match status" value="1"/>
</dbReference>
<keyword evidence="1 3" id="KW-0808">Transferase</keyword>
<dbReference type="GO" id="GO:0016747">
    <property type="term" value="F:acyltransferase activity, transferring groups other than amino-acyl groups"/>
    <property type="evidence" value="ECO:0007669"/>
    <property type="project" value="InterPro"/>
</dbReference>
<organism evidence="3 4">
    <name type="scientific">Streptococcus uberis</name>
    <dbReference type="NCBI Taxonomy" id="1349"/>
    <lineage>
        <taxon>Bacteria</taxon>
        <taxon>Bacillati</taxon>
        <taxon>Bacillota</taxon>
        <taxon>Bacilli</taxon>
        <taxon>Lactobacillales</taxon>
        <taxon>Streptococcaceae</taxon>
        <taxon>Streptococcus</taxon>
    </lineage>
</organism>
<dbReference type="Proteomes" id="UP000483839">
    <property type="component" value="Unassembled WGS sequence"/>
</dbReference>
<dbReference type="InterPro" id="IPR050832">
    <property type="entry name" value="Bact_Acetyltransf"/>
</dbReference>
<proteinExistence type="predicted"/>
<sequence>MIREVQITDAPAIKALCRDALGYDADLDLVRQQIGKLCQDPKHHSFVYLDPSTQALLGYVEVEVYDCFYSPTGLNVLGLAVLENAQGQGIGKQLMTFLEAWARDRAYPFIRLNSALHREEAHAFYQKLGYDGQKLQKRFIKELSVND</sequence>
<dbReference type="Pfam" id="PF00583">
    <property type="entry name" value="Acetyltransf_1"/>
    <property type="match status" value="1"/>
</dbReference>
<dbReference type="EMBL" id="WLXI01000006">
    <property type="protein sequence ID" value="MTD00866.1"/>
    <property type="molecule type" value="Genomic_DNA"/>
</dbReference>
<dbReference type="PANTHER" id="PTHR43877">
    <property type="entry name" value="AMINOALKYLPHOSPHONATE N-ACETYLTRANSFERASE-RELATED-RELATED"/>
    <property type="match status" value="1"/>
</dbReference>
<evidence type="ECO:0000313" key="3">
    <source>
        <dbReference type="EMBL" id="MTD00866.1"/>
    </source>
</evidence>
<dbReference type="RefSeq" id="WP_046389489.1">
    <property type="nucleotide sequence ID" value="NZ_BAABQC010000002.1"/>
</dbReference>
<dbReference type="SUPFAM" id="SSF55729">
    <property type="entry name" value="Acyl-CoA N-acyltransferases (Nat)"/>
    <property type="match status" value="1"/>
</dbReference>
<dbReference type="InterPro" id="IPR000182">
    <property type="entry name" value="GNAT_dom"/>
</dbReference>
<name>A0A2X4HK98_STRUB</name>
<dbReference type="PANTHER" id="PTHR43877:SF2">
    <property type="entry name" value="AMINOALKYLPHOSPHONATE N-ACETYLTRANSFERASE-RELATED"/>
    <property type="match status" value="1"/>
</dbReference>
<dbReference type="AlphaFoldDB" id="A0A2X4HK98"/>
<protein>
    <submittedName>
        <fullName evidence="3">GNAT family N-acetyltransferase</fullName>
    </submittedName>
</protein>